<dbReference type="AlphaFoldDB" id="A0A5J9T4B5"/>
<evidence type="ECO:0000313" key="3">
    <source>
        <dbReference type="Proteomes" id="UP000324897"/>
    </source>
</evidence>
<evidence type="ECO:0000256" key="1">
    <source>
        <dbReference type="SAM" id="MobiDB-lite"/>
    </source>
</evidence>
<name>A0A5J9T4B5_9POAL</name>
<comment type="caution">
    <text evidence="2">The sequence shown here is derived from an EMBL/GenBank/DDBJ whole genome shotgun (WGS) entry which is preliminary data.</text>
</comment>
<protein>
    <submittedName>
        <fullName evidence="2">Uncharacterized protein</fullName>
    </submittedName>
</protein>
<evidence type="ECO:0000313" key="2">
    <source>
        <dbReference type="EMBL" id="TVU06210.1"/>
    </source>
</evidence>
<gene>
    <name evidence="2" type="ORF">EJB05_49411</name>
</gene>
<feature type="non-terminal residue" evidence="2">
    <location>
        <position position="1"/>
    </location>
</feature>
<reference evidence="2 3" key="1">
    <citation type="journal article" date="2019" name="Sci. Rep.">
        <title>A high-quality genome of Eragrostis curvula grass provides insights into Poaceae evolution and supports new strategies to enhance forage quality.</title>
        <authorList>
            <person name="Carballo J."/>
            <person name="Santos B.A.C.M."/>
            <person name="Zappacosta D."/>
            <person name="Garbus I."/>
            <person name="Selva J.P."/>
            <person name="Gallo C.A."/>
            <person name="Diaz A."/>
            <person name="Albertini E."/>
            <person name="Caccamo M."/>
            <person name="Echenique V."/>
        </authorList>
    </citation>
    <scope>NUCLEOTIDE SEQUENCE [LARGE SCALE GENOMIC DNA]</scope>
    <source>
        <strain evidence="3">cv. Victoria</strain>
        <tissue evidence="2">Leaf</tissue>
    </source>
</reference>
<proteinExistence type="predicted"/>
<dbReference type="EMBL" id="RWGY01000051">
    <property type="protein sequence ID" value="TVU06210.1"/>
    <property type="molecule type" value="Genomic_DNA"/>
</dbReference>
<accession>A0A5J9T4B5</accession>
<dbReference type="OrthoDB" id="10647846at2759"/>
<dbReference type="Proteomes" id="UP000324897">
    <property type="component" value="Unassembled WGS sequence"/>
</dbReference>
<sequence>LQQKKIWCRQVGPTPVRSSFVGKIPERLCVLPIRNAASASRRKSGTAGCNGEEEDRGGIGGEDVLLHDEIDSASSRTSGSAGWGGGRAEDGCGVGGKDVLLRVQQPKRSTRRTCLPSTRVRAFTKETRSMLVIHQRLAEDSGVKQGSRSRFYLRTQKLFDVWMRKLIWFPTSPKATSTMQTMQPEEGNDYVIMHEVEFTEQMLDRILLIDEDEKLYSATRFVVFICYHHQIIEGNVHIYTEHAHFDGIKISTMGHLSL</sequence>
<keyword evidence="3" id="KW-1185">Reference proteome</keyword>
<organism evidence="2 3">
    <name type="scientific">Eragrostis curvula</name>
    <name type="common">weeping love grass</name>
    <dbReference type="NCBI Taxonomy" id="38414"/>
    <lineage>
        <taxon>Eukaryota</taxon>
        <taxon>Viridiplantae</taxon>
        <taxon>Streptophyta</taxon>
        <taxon>Embryophyta</taxon>
        <taxon>Tracheophyta</taxon>
        <taxon>Spermatophyta</taxon>
        <taxon>Magnoliopsida</taxon>
        <taxon>Liliopsida</taxon>
        <taxon>Poales</taxon>
        <taxon>Poaceae</taxon>
        <taxon>PACMAD clade</taxon>
        <taxon>Chloridoideae</taxon>
        <taxon>Eragrostideae</taxon>
        <taxon>Eragrostidinae</taxon>
        <taxon>Eragrostis</taxon>
    </lineage>
</organism>
<feature type="region of interest" description="Disordered" evidence="1">
    <location>
        <begin position="40"/>
        <end position="61"/>
    </location>
</feature>